<evidence type="ECO:0000313" key="2">
    <source>
        <dbReference type="Proteomes" id="UP000192439"/>
    </source>
</evidence>
<keyword evidence="2" id="KW-1185">Reference proteome</keyword>
<protein>
    <submittedName>
        <fullName evidence="1">Uncharacterized protein</fullName>
    </submittedName>
</protein>
<dbReference type="Proteomes" id="UP000192439">
    <property type="component" value="Chromosome"/>
</dbReference>
<name>A0AB33C3P7_MICA7</name>
<reference evidence="1 2" key="1">
    <citation type="journal article" date="2018" name="Harmful Algae">
        <title>The highly heterogeneous methylated genomes and diverse restriction-modification systems of bloom-forming Microcystis.</title>
        <authorList>
            <person name="Zhao L."/>
            <person name="Song Y."/>
            <person name="Li L."/>
            <person name="Gan N."/>
            <person name="Brand J.J."/>
            <person name="Song L."/>
        </authorList>
    </citation>
    <scope>NUCLEOTIDE SEQUENCE [LARGE SCALE GENOMIC DNA]</scope>
    <source>
        <strain evidence="1 2">PCC 7806SL</strain>
    </source>
</reference>
<gene>
    <name evidence="1" type="ORF">BH695_3767</name>
</gene>
<sequence length="54" mass="6584">METHLIFPRVFFADNSLYSLEKLIEWKRASAIFLNLFYRTLYSLEKLIEWKLAN</sequence>
<dbReference type="AlphaFoldDB" id="A0AB33C3P7"/>
<accession>A0AB33C3P7</accession>
<organism evidence="1 2">
    <name type="scientific">Microcystis aeruginosa PCC 7806SL</name>
    <dbReference type="NCBI Taxonomy" id="1903187"/>
    <lineage>
        <taxon>Bacteria</taxon>
        <taxon>Bacillati</taxon>
        <taxon>Cyanobacteriota</taxon>
        <taxon>Cyanophyceae</taxon>
        <taxon>Oscillatoriophycideae</taxon>
        <taxon>Chroococcales</taxon>
        <taxon>Microcystaceae</taxon>
        <taxon>Microcystis</taxon>
    </lineage>
</organism>
<evidence type="ECO:0000313" key="1">
    <source>
        <dbReference type="EMBL" id="ARI83046.1"/>
    </source>
</evidence>
<proteinExistence type="predicted"/>
<dbReference type="EMBL" id="CP020771">
    <property type="protein sequence ID" value="ARI83046.1"/>
    <property type="molecule type" value="Genomic_DNA"/>
</dbReference>